<evidence type="ECO:0000313" key="3">
    <source>
        <dbReference type="Proteomes" id="UP000075502"/>
    </source>
</evidence>
<organism evidence="2 3">
    <name type="scientific">Sorangium cellulosum</name>
    <name type="common">Polyangium cellulosum</name>
    <dbReference type="NCBI Taxonomy" id="56"/>
    <lineage>
        <taxon>Bacteria</taxon>
        <taxon>Pseudomonadati</taxon>
        <taxon>Myxococcota</taxon>
        <taxon>Polyangia</taxon>
        <taxon>Polyangiales</taxon>
        <taxon>Polyangiaceae</taxon>
        <taxon>Sorangium</taxon>
    </lineage>
</organism>
<feature type="region of interest" description="Disordered" evidence="1">
    <location>
        <begin position="40"/>
        <end position="68"/>
    </location>
</feature>
<dbReference type="Proteomes" id="UP000075502">
    <property type="component" value="Unassembled WGS sequence"/>
</dbReference>
<name>A0A150TWE3_SORCE</name>
<gene>
    <name evidence="2" type="ORF">BE21_21020</name>
</gene>
<feature type="compositionally biased region" description="Basic and acidic residues" evidence="1">
    <location>
        <begin position="52"/>
        <end position="68"/>
    </location>
</feature>
<protein>
    <submittedName>
        <fullName evidence="2">Uncharacterized protein</fullName>
    </submittedName>
</protein>
<dbReference type="AlphaFoldDB" id="A0A150TWE3"/>
<proteinExistence type="predicted"/>
<evidence type="ECO:0000256" key="1">
    <source>
        <dbReference type="SAM" id="MobiDB-lite"/>
    </source>
</evidence>
<evidence type="ECO:0000313" key="2">
    <source>
        <dbReference type="EMBL" id="KYG08887.1"/>
    </source>
</evidence>
<comment type="caution">
    <text evidence="2">The sequence shown here is derived from an EMBL/GenBank/DDBJ whole genome shotgun (WGS) entry which is preliminary data.</text>
</comment>
<sequence>MVLGASPNEIALTAFLLIVVLLAAKIGRIGEAIGALFERNAPAADGDAPEDGAERVERADRQEERKER</sequence>
<reference evidence="2 3" key="1">
    <citation type="submission" date="2014-02" db="EMBL/GenBank/DDBJ databases">
        <title>The small core and large imbalanced accessory genome model reveals a collaborative survival strategy of Sorangium cellulosum strains in nature.</title>
        <authorList>
            <person name="Han K."/>
            <person name="Peng R."/>
            <person name="Blom J."/>
            <person name="Li Y.-Z."/>
        </authorList>
    </citation>
    <scope>NUCLEOTIDE SEQUENCE [LARGE SCALE GENOMIC DNA]</scope>
    <source>
        <strain evidence="2 3">So0007-03</strain>
    </source>
</reference>
<accession>A0A150TWE3</accession>
<dbReference type="EMBL" id="JEME01000840">
    <property type="protein sequence ID" value="KYG08887.1"/>
    <property type="molecule type" value="Genomic_DNA"/>
</dbReference>